<evidence type="ECO:0000256" key="3">
    <source>
        <dbReference type="ARBA" id="ARBA00022741"/>
    </source>
</evidence>
<dbReference type="PROSITE" id="PS00211">
    <property type="entry name" value="ABC_TRANSPORTER_1"/>
    <property type="match status" value="1"/>
</dbReference>
<reference evidence="6 7" key="1">
    <citation type="journal article" date="2012" name="BMC Genomics">
        <title>Comparative genomic analysis of the genus Staphylococcus including Staphylococcus aureus and its newly described sister species Staphylococcus simiae.</title>
        <authorList>
            <person name="Suzuki H."/>
            <person name="Lefebure T."/>
            <person name="Pavinski Bitar P."/>
            <person name="Stanhope M.J."/>
        </authorList>
    </citation>
    <scope>NUCLEOTIDE SEQUENCE [LARGE SCALE GENOMIC DNA]</scope>
    <source>
        <strain evidence="6 7">CCM 7213</strain>
    </source>
</reference>
<dbReference type="InterPro" id="IPR003439">
    <property type="entry name" value="ABC_transporter-like_ATP-bd"/>
</dbReference>
<sequence>MLKVKNLAVRYNNGTEALKDVTFNLDSGQIYGIIGPNGAGKSTLLKAIVNLIPHKGSVEFNEHNILKELKNISYVEQKSNIDTSFPMNVLDSVVVGIYPKLKPWQFVTKQMKQQAEDALKQVDMCDFKDRQLDELSGGQFQRVLIARTLIQQTDLILLDEPFVGIDVYSEDIIIDLLHDLVAQGKTILIVHHDLSKVKKYFDGVIIINKSIVAMGPVDEAFTTETLSDAYGTGIFLPSVNDSESVGDNSHD</sequence>
<dbReference type="PANTHER" id="PTHR42734">
    <property type="entry name" value="METAL TRANSPORT SYSTEM ATP-BINDING PROTEIN TM_0124-RELATED"/>
    <property type="match status" value="1"/>
</dbReference>
<dbReference type="SMART" id="SM00382">
    <property type="entry name" value="AAA"/>
    <property type="match status" value="1"/>
</dbReference>
<dbReference type="GO" id="GO:0005524">
    <property type="term" value="F:ATP binding"/>
    <property type="evidence" value="ECO:0007669"/>
    <property type="project" value="UniProtKB-KW"/>
</dbReference>
<dbReference type="GO" id="GO:0016887">
    <property type="term" value="F:ATP hydrolysis activity"/>
    <property type="evidence" value="ECO:0007669"/>
    <property type="project" value="InterPro"/>
</dbReference>
<protein>
    <submittedName>
        <fullName evidence="6">Manganese ABC transporter ATP binding protein</fullName>
    </submittedName>
</protein>
<dbReference type="InterPro" id="IPR003593">
    <property type="entry name" value="AAA+_ATPase"/>
</dbReference>
<comment type="similarity">
    <text evidence="1">Belongs to the ABC transporter superfamily.</text>
</comment>
<dbReference type="FunFam" id="3.40.50.300:FF:000134">
    <property type="entry name" value="Iron-enterobactin ABC transporter ATP-binding protein"/>
    <property type="match status" value="1"/>
</dbReference>
<evidence type="ECO:0000259" key="5">
    <source>
        <dbReference type="PROSITE" id="PS50893"/>
    </source>
</evidence>
<keyword evidence="2" id="KW-0813">Transport</keyword>
<keyword evidence="4" id="KW-0067">ATP-binding</keyword>
<keyword evidence="3" id="KW-0547">Nucleotide-binding</keyword>
<evidence type="ECO:0000256" key="4">
    <source>
        <dbReference type="ARBA" id="ARBA00022840"/>
    </source>
</evidence>
<gene>
    <name evidence="6" type="ORF">SS7213T_04676</name>
</gene>
<dbReference type="InterPro" id="IPR017871">
    <property type="entry name" value="ABC_transporter-like_CS"/>
</dbReference>
<dbReference type="AlphaFoldDB" id="G5JHK3"/>
<dbReference type="PANTHER" id="PTHR42734:SF5">
    <property type="entry name" value="IRON TRANSPORT SYSTEM ATP-BINDING PROTEIN HI_0361-RELATED"/>
    <property type="match status" value="1"/>
</dbReference>
<dbReference type="InterPro" id="IPR027417">
    <property type="entry name" value="P-loop_NTPase"/>
</dbReference>
<dbReference type="PROSITE" id="PS50893">
    <property type="entry name" value="ABC_TRANSPORTER_2"/>
    <property type="match status" value="1"/>
</dbReference>
<organism evidence="6 7">
    <name type="scientific">Staphylococcus simiae CCM 7213 = CCUG 51256</name>
    <dbReference type="NCBI Taxonomy" id="911238"/>
    <lineage>
        <taxon>Bacteria</taxon>
        <taxon>Bacillati</taxon>
        <taxon>Bacillota</taxon>
        <taxon>Bacilli</taxon>
        <taxon>Bacillales</taxon>
        <taxon>Staphylococcaceae</taxon>
        <taxon>Staphylococcus</taxon>
    </lineage>
</organism>
<dbReference type="SUPFAM" id="SSF52540">
    <property type="entry name" value="P-loop containing nucleoside triphosphate hydrolases"/>
    <property type="match status" value="1"/>
</dbReference>
<dbReference type="Gene3D" id="3.40.50.300">
    <property type="entry name" value="P-loop containing nucleotide triphosphate hydrolases"/>
    <property type="match status" value="1"/>
</dbReference>
<dbReference type="OrthoDB" id="9806726at2"/>
<evidence type="ECO:0000313" key="6">
    <source>
        <dbReference type="EMBL" id="EHJ08336.1"/>
    </source>
</evidence>
<dbReference type="EMBL" id="AEUN01000333">
    <property type="protein sequence ID" value="EHJ08336.1"/>
    <property type="molecule type" value="Genomic_DNA"/>
</dbReference>
<dbReference type="PATRIC" id="fig|911238.3.peg.777"/>
<evidence type="ECO:0000313" key="7">
    <source>
        <dbReference type="Proteomes" id="UP000005413"/>
    </source>
</evidence>
<accession>G5JHK3</accession>
<proteinExistence type="inferred from homology"/>
<dbReference type="CDD" id="cd03235">
    <property type="entry name" value="ABC_Metallic_Cations"/>
    <property type="match status" value="1"/>
</dbReference>
<comment type="caution">
    <text evidence="6">The sequence shown here is derived from an EMBL/GenBank/DDBJ whole genome shotgun (WGS) entry which is preliminary data.</text>
</comment>
<evidence type="ECO:0000256" key="2">
    <source>
        <dbReference type="ARBA" id="ARBA00022448"/>
    </source>
</evidence>
<evidence type="ECO:0000256" key="1">
    <source>
        <dbReference type="ARBA" id="ARBA00005417"/>
    </source>
</evidence>
<dbReference type="RefSeq" id="WP_002462837.1">
    <property type="nucleotide sequence ID" value="NZ_AEUN01000333.1"/>
</dbReference>
<name>G5JHK3_9STAP</name>
<keyword evidence="7" id="KW-1185">Reference proteome</keyword>
<dbReference type="InterPro" id="IPR050153">
    <property type="entry name" value="Metal_Ion_Import_ABC"/>
</dbReference>
<dbReference type="Pfam" id="PF00005">
    <property type="entry name" value="ABC_tran"/>
    <property type="match status" value="1"/>
</dbReference>
<dbReference type="Proteomes" id="UP000005413">
    <property type="component" value="Unassembled WGS sequence"/>
</dbReference>
<feature type="domain" description="ABC transporter" evidence="5">
    <location>
        <begin position="2"/>
        <end position="234"/>
    </location>
</feature>